<sequence>MDAKSIEYLLNTVEFETVSDRLLAEAYLECGLPMIGFKEIFESITEKKDRKTSLPRKISELIENKDFNPDHVTFLQAEDIDSTISSGRRMFFEKMGGKRLEPRDDKRSSPTMDVLSLVINHLKNAIPLEVLAAERDPIKAFNTHCPELRNLSLAHPSLTHMCHKAFHYRAIVPHNRISQFTRSPLCGNHIKEMVIYWDIDVKGAKGEDMVQLDILLHSTPYLESLAFCTSLEYTANPNYRIDECLQVITGLLPNLKRLWLRHHRTRKRYRQSTCRSMTTLCRCLPQMRNLEHLSVVNWGFDEVLLATEKAKGRFILQITPPKSLKSIELDLLWSIDSDVLSWILEPRGDYALKTLSVSLRFKNETNQEWRCLVSSLKNCFPNLNSLNLYLVDECENIPTTMTGEKWFYYLFKPLREILFKCKKLEDLGVFVITNNRMHDESISRKLFKAAIDSFRSLGEGNCLSGLKNLTLHFNRCIVFPEEYNDSITRKGLA</sequence>
<dbReference type="EMBL" id="NBII01000009">
    <property type="protein sequence ID" value="PAV15897.1"/>
    <property type="molecule type" value="Genomic_DNA"/>
</dbReference>
<evidence type="ECO:0000313" key="1">
    <source>
        <dbReference type="EMBL" id="PAV15897.1"/>
    </source>
</evidence>
<organism evidence="1 2">
    <name type="scientific">Pyrrhoderma noxium</name>
    <dbReference type="NCBI Taxonomy" id="2282107"/>
    <lineage>
        <taxon>Eukaryota</taxon>
        <taxon>Fungi</taxon>
        <taxon>Dikarya</taxon>
        <taxon>Basidiomycota</taxon>
        <taxon>Agaricomycotina</taxon>
        <taxon>Agaricomycetes</taxon>
        <taxon>Hymenochaetales</taxon>
        <taxon>Hymenochaetaceae</taxon>
        <taxon>Pyrrhoderma</taxon>
    </lineage>
</organism>
<keyword evidence="2" id="KW-1185">Reference proteome</keyword>
<evidence type="ECO:0000313" key="2">
    <source>
        <dbReference type="Proteomes" id="UP000217199"/>
    </source>
</evidence>
<proteinExistence type="predicted"/>
<dbReference type="InParanoid" id="A0A286U8H0"/>
<comment type="caution">
    <text evidence="1">The sequence shown here is derived from an EMBL/GenBank/DDBJ whole genome shotgun (WGS) entry which is preliminary data.</text>
</comment>
<dbReference type="Proteomes" id="UP000217199">
    <property type="component" value="Unassembled WGS sequence"/>
</dbReference>
<dbReference type="Gene3D" id="3.80.10.10">
    <property type="entry name" value="Ribonuclease Inhibitor"/>
    <property type="match status" value="1"/>
</dbReference>
<dbReference type="SUPFAM" id="SSF52047">
    <property type="entry name" value="RNI-like"/>
    <property type="match status" value="1"/>
</dbReference>
<gene>
    <name evidence="1" type="ORF">PNOK_0875500</name>
</gene>
<name>A0A286U8H0_9AGAM</name>
<dbReference type="OrthoDB" id="3325387at2759"/>
<reference evidence="1 2" key="1">
    <citation type="journal article" date="2017" name="Mol. Ecol.">
        <title>Comparative and population genomic landscape of Phellinus noxius: A hypervariable fungus causing root rot in trees.</title>
        <authorList>
            <person name="Chung C.L."/>
            <person name="Lee T.J."/>
            <person name="Akiba M."/>
            <person name="Lee H.H."/>
            <person name="Kuo T.H."/>
            <person name="Liu D."/>
            <person name="Ke H.M."/>
            <person name="Yokoi T."/>
            <person name="Roa M.B."/>
            <person name="Lu M.J."/>
            <person name="Chang Y.Y."/>
            <person name="Ann P.J."/>
            <person name="Tsai J.N."/>
            <person name="Chen C.Y."/>
            <person name="Tzean S.S."/>
            <person name="Ota Y."/>
            <person name="Hattori T."/>
            <person name="Sahashi N."/>
            <person name="Liou R.F."/>
            <person name="Kikuchi T."/>
            <person name="Tsai I.J."/>
        </authorList>
    </citation>
    <scope>NUCLEOTIDE SEQUENCE [LARGE SCALE GENOMIC DNA]</scope>
    <source>
        <strain evidence="1 2">FFPRI411160</strain>
    </source>
</reference>
<accession>A0A286U8H0</accession>
<dbReference type="AlphaFoldDB" id="A0A286U8H0"/>
<dbReference type="InterPro" id="IPR032675">
    <property type="entry name" value="LRR_dom_sf"/>
</dbReference>
<protein>
    <submittedName>
        <fullName evidence="1">Uncharacterized protein</fullName>
    </submittedName>
</protein>